<dbReference type="AlphaFoldDB" id="A0AAV1SCQ9"/>
<evidence type="ECO:0000313" key="2">
    <source>
        <dbReference type="Proteomes" id="UP001314170"/>
    </source>
</evidence>
<keyword evidence="2" id="KW-1185">Reference proteome</keyword>
<organism evidence="1 2">
    <name type="scientific">Dovyalis caffra</name>
    <dbReference type="NCBI Taxonomy" id="77055"/>
    <lineage>
        <taxon>Eukaryota</taxon>
        <taxon>Viridiplantae</taxon>
        <taxon>Streptophyta</taxon>
        <taxon>Embryophyta</taxon>
        <taxon>Tracheophyta</taxon>
        <taxon>Spermatophyta</taxon>
        <taxon>Magnoliopsida</taxon>
        <taxon>eudicotyledons</taxon>
        <taxon>Gunneridae</taxon>
        <taxon>Pentapetalae</taxon>
        <taxon>rosids</taxon>
        <taxon>fabids</taxon>
        <taxon>Malpighiales</taxon>
        <taxon>Salicaceae</taxon>
        <taxon>Flacourtieae</taxon>
        <taxon>Dovyalis</taxon>
    </lineage>
</organism>
<sequence>MSKVADHLICEKFQMKAYEETCGEHKTSDGAGPQIPKQVQNNIIDRIKVKAPVNQMPSHEGDSVDMVEEFVSAFKVQLWQWIQLQNVQPTSTRRNKESPKNPNLGHQWWSKIWLNKVLLIIDQKSKKPKKNEEAKLRIRVYNSEIKDWNNDPASGEA</sequence>
<dbReference type="Proteomes" id="UP001314170">
    <property type="component" value="Unassembled WGS sequence"/>
</dbReference>
<accession>A0AAV1SCQ9</accession>
<reference evidence="1 2" key="1">
    <citation type="submission" date="2024-01" db="EMBL/GenBank/DDBJ databases">
        <authorList>
            <person name="Waweru B."/>
        </authorList>
    </citation>
    <scope>NUCLEOTIDE SEQUENCE [LARGE SCALE GENOMIC DNA]</scope>
</reference>
<proteinExistence type="predicted"/>
<name>A0AAV1SCQ9_9ROSI</name>
<comment type="caution">
    <text evidence="1">The sequence shown here is derived from an EMBL/GenBank/DDBJ whole genome shotgun (WGS) entry which is preliminary data.</text>
</comment>
<dbReference type="EMBL" id="CAWUPB010001173">
    <property type="protein sequence ID" value="CAK7348793.1"/>
    <property type="molecule type" value="Genomic_DNA"/>
</dbReference>
<protein>
    <submittedName>
        <fullName evidence="1">Uncharacterized protein</fullName>
    </submittedName>
</protein>
<evidence type="ECO:0000313" key="1">
    <source>
        <dbReference type="EMBL" id="CAK7348793.1"/>
    </source>
</evidence>
<gene>
    <name evidence="1" type="ORF">DCAF_LOCUS21500</name>
</gene>